<dbReference type="PANTHER" id="PTHR12924">
    <property type="entry name" value="TRANSLOCON-ASSOCIATED PROTEIN, ALPHA SUBUNIT"/>
    <property type="match status" value="1"/>
</dbReference>
<accession>A0A649UZX3</accession>
<feature type="chain" id="PRO_5024999684" evidence="9">
    <location>
        <begin position="23"/>
        <end position="255"/>
    </location>
</feature>
<comment type="subcellular location">
    <subcellularLocation>
        <location evidence="1">Endoplasmic reticulum membrane</location>
        <topology evidence="1">Single-pass type I membrane protein</topology>
    </subcellularLocation>
</comment>
<reference evidence="10" key="1">
    <citation type="journal article" date="2019" name="Mol. Biol. Evol.">
        <title>Ancient Adaptive Lateral Gene Transfers in the Symbiotic Opalina - Blastocystis Stramenopile Lineage.</title>
        <authorList>
            <person name="Yubuki N."/>
            <person name="Galindo L.J."/>
            <person name="Reboul G."/>
            <person name="Lopez-Garcia P."/>
            <person name="Brown M.W."/>
            <person name="Pollet N."/>
            <person name="Moreira D."/>
        </authorList>
    </citation>
    <scope>NUCLEOTIDE SEQUENCE</scope>
    <source>
        <strain evidence="10">Opal32</strain>
    </source>
</reference>
<evidence type="ECO:0000256" key="3">
    <source>
        <dbReference type="ARBA" id="ARBA00022729"/>
    </source>
</evidence>
<evidence type="ECO:0000313" key="10">
    <source>
        <dbReference type="EMBL" id="QGJ83565.1"/>
    </source>
</evidence>
<keyword evidence="5 8" id="KW-1133">Transmembrane helix</keyword>
<evidence type="ECO:0000256" key="7">
    <source>
        <dbReference type="SAM" id="MobiDB-lite"/>
    </source>
</evidence>
<name>A0A649UZX3_9STRA</name>
<dbReference type="PANTHER" id="PTHR12924:SF0">
    <property type="entry name" value="TRANSLOCON-ASSOCIATED PROTEIN SUBUNIT ALPHA"/>
    <property type="match status" value="1"/>
</dbReference>
<evidence type="ECO:0000256" key="5">
    <source>
        <dbReference type="ARBA" id="ARBA00022989"/>
    </source>
</evidence>
<feature type="signal peptide" evidence="9">
    <location>
        <begin position="1"/>
        <end position="22"/>
    </location>
</feature>
<evidence type="ECO:0000256" key="8">
    <source>
        <dbReference type="SAM" id="Phobius"/>
    </source>
</evidence>
<evidence type="ECO:0000256" key="4">
    <source>
        <dbReference type="ARBA" id="ARBA00022824"/>
    </source>
</evidence>
<dbReference type="InterPro" id="IPR005595">
    <property type="entry name" value="TRAP_alpha"/>
</dbReference>
<organism evidence="10">
    <name type="scientific">Opalinidae sp</name>
    <dbReference type="NCBI Taxonomy" id="2059444"/>
    <lineage>
        <taxon>Eukaryota</taxon>
        <taxon>Sar</taxon>
        <taxon>Stramenopiles</taxon>
        <taxon>Bigyra</taxon>
        <taxon>Opalozoa</taxon>
        <taxon>Opalinata</taxon>
        <taxon>Opalinidae</taxon>
    </lineage>
</organism>
<keyword evidence="2 8" id="KW-0812">Transmembrane</keyword>
<feature type="transmembrane region" description="Helical" evidence="8">
    <location>
        <begin position="204"/>
        <end position="224"/>
    </location>
</feature>
<keyword evidence="6 8" id="KW-0472">Membrane</keyword>
<keyword evidence="4" id="KW-0256">Endoplasmic reticulum</keyword>
<proteinExistence type="evidence at transcript level"/>
<feature type="region of interest" description="Disordered" evidence="7">
    <location>
        <begin position="35"/>
        <end position="70"/>
    </location>
</feature>
<evidence type="ECO:0000256" key="2">
    <source>
        <dbReference type="ARBA" id="ARBA00022692"/>
    </source>
</evidence>
<dbReference type="EMBL" id="MN167390">
    <property type="protein sequence ID" value="QGJ83565.1"/>
    <property type="molecule type" value="mRNA"/>
</dbReference>
<sequence length="255" mass="29254">MEIIFLFFVILIFINLLKFAHSQDEFSDEVPEYDITGDYDTEGYDENDDIDDTDTTPGEKVPINRPHPLTDIPEPSPDVTYYVHFPDFNQTSLPLGSAVTVLVGLVNNGKEDLNISFVMGSLNKPEIFQNYIQNFTKRDLNTTLRAYSEITIAYRFATYYDLLPNQYRLCLSVFYDTQTEEFATTFINETIDFYEKFSGIDYQLIYSLLLLSIAVGALSYIYCFGKPKKVKTTQTEQKDLKAWLDNTLVKGGKAN</sequence>
<protein>
    <submittedName>
        <fullName evidence="10">Translocon-associated protein alpha subunit</fullName>
    </submittedName>
</protein>
<evidence type="ECO:0000256" key="1">
    <source>
        <dbReference type="ARBA" id="ARBA00004115"/>
    </source>
</evidence>
<keyword evidence="3 9" id="KW-0732">Signal</keyword>
<feature type="compositionally biased region" description="Acidic residues" evidence="7">
    <location>
        <begin position="35"/>
        <end position="54"/>
    </location>
</feature>
<dbReference type="GO" id="GO:0005789">
    <property type="term" value="C:endoplasmic reticulum membrane"/>
    <property type="evidence" value="ECO:0007669"/>
    <property type="project" value="UniProtKB-SubCell"/>
</dbReference>
<evidence type="ECO:0000256" key="9">
    <source>
        <dbReference type="SAM" id="SignalP"/>
    </source>
</evidence>
<dbReference type="Pfam" id="PF03896">
    <property type="entry name" value="TRAP_alpha"/>
    <property type="match status" value="1"/>
</dbReference>
<evidence type="ECO:0000256" key="6">
    <source>
        <dbReference type="ARBA" id="ARBA00023136"/>
    </source>
</evidence>
<dbReference type="AlphaFoldDB" id="A0A649UZX3"/>